<accession>A0A8K0NGS5</accession>
<dbReference type="SUPFAM" id="SSF51726">
    <property type="entry name" value="UROD/MetE-like"/>
    <property type="match status" value="1"/>
</dbReference>
<organism evidence="1 2">
    <name type="scientific">Claviceps africana</name>
    <dbReference type="NCBI Taxonomy" id="83212"/>
    <lineage>
        <taxon>Eukaryota</taxon>
        <taxon>Fungi</taxon>
        <taxon>Dikarya</taxon>
        <taxon>Ascomycota</taxon>
        <taxon>Pezizomycotina</taxon>
        <taxon>Sordariomycetes</taxon>
        <taxon>Hypocreomycetidae</taxon>
        <taxon>Hypocreales</taxon>
        <taxon>Clavicipitaceae</taxon>
        <taxon>Claviceps</taxon>
    </lineage>
</organism>
<keyword evidence="2" id="KW-1185">Reference proteome</keyword>
<dbReference type="Proteomes" id="UP000811619">
    <property type="component" value="Unassembled WGS sequence"/>
</dbReference>
<dbReference type="Gene3D" id="3.20.20.210">
    <property type="match status" value="1"/>
</dbReference>
<sequence length="151" mass="16379">MGSDCSICNIRQQRQPDYSVAVTVLGCDEASSIGKVGKKEQTEASHKQADAGAITPSQLRDVQRAAIAAIVDKQCAHGVRALSSGEFDRRYYFSGFFEKLAGFHQVTPVPRELARMSAPPVAAFNKAGQPCMTAVVCHGKIRYETSPYPEN</sequence>
<evidence type="ECO:0000313" key="1">
    <source>
        <dbReference type="EMBL" id="KAG5920044.1"/>
    </source>
</evidence>
<dbReference type="EMBL" id="SRPY01000635">
    <property type="protein sequence ID" value="KAG5920044.1"/>
    <property type="molecule type" value="Genomic_DNA"/>
</dbReference>
<evidence type="ECO:0000313" key="2">
    <source>
        <dbReference type="Proteomes" id="UP000811619"/>
    </source>
</evidence>
<dbReference type="PANTHER" id="PTHR43844:SF2">
    <property type="entry name" value="SYNTHASE, VITAMIN-B12 INDEPENDENT, PUTATIVE (AFU_ORTHOLOGUE AFUA_3G12060)-RELATED"/>
    <property type="match status" value="1"/>
</dbReference>
<proteinExistence type="predicted"/>
<gene>
    <name evidence="1" type="ORF">E4U42_006327</name>
</gene>
<comment type="caution">
    <text evidence="1">The sequence shown here is derived from an EMBL/GenBank/DDBJ whole genome shotgun (WGS) entry which is preliminary data.</text>
</comment>
<name>A0A8K0NGS5_9HYPO</name>
<protein>
    <submittedName>
        <fullName evidence="1">Uncharacterized protein</fullName>
    </submittedName>
</protein>
<dbReference type="PANTHER" id="PTHR43844">
    <property type="entry name" value="METHIONINE SYNTHASE"/>
    <property type="match status" value="1"/>
</dbReference>
<reference evidence="1" key="1">
    <citation type="journal article" date="2020" name="bioRxiv">
        <title>Whole genome comparisons of ergot fungi reveals the divergence and evolution of species within the genus Claviceps are the result of varying mechanisms driving genome evolution and host range expansion.</title>
        <authorList>
            <person name="Wyka S.A."/>
            <person name="Mondo S.J."/>
            <person name="Liu M."/>
            <person name="Dettman J."/>
            <person name="Nalam V."/>
            <person name="Broders K.D."/>
        </authorList>
    </citation>
    <scope>NUCLEOTIDE SEQUENCE</scope>
    <source>
        <strain evidence="1">CCC 489</strain>
    </source>
</reference>
<dbReference type="InterPro" id="IPR038071">
    <property type="entry name" value="UROD/MetE-like_sf"/>
</dbReference>
<dbReference type="AlphaFoldDB" id="A0A8K0NGS5"/>
<dbReference type="OrthoDB" id="7772923at2759"/>